<evidence type="ECO:0000256" key="1">
    <source>
        <dbReference type="SAM" id="MobiDB-lite"/>
    </source>
</evidence>
<dbReference type="OrthoDB" id="10683162at2759"/>
<sequence length="362" mass="38914">MSFWEDGDTILQQVEVGTFAAGWAYIHHATRTPIAAHGNEKSMDDCSPLLPAQPRRQQAKKARESRFPRRSLLRRTTTQFMGTAASRTTNPTRAVPAVPAAATTTTTTTTPPPPKEAATASTKRRSLTAPLRCESWPALRGKTLVPTESSRPFTSASAACSQQPKQKTTTCAAPGGDGDLTRTPSGRWVDNLGRALPKVLCRQMDRVTGVIILPESPVHTPVCSSGGAVSPGGGSRNNNKNKNSGGGGGDSSSSSKRRRSLQKALSMISLSSSSSSSSLSSYPSLYSSSGNDAVKNPYAGTDPAWSKSSLALSSSGRTQYERRCRRWIYEHTRTMPEIYSICGKWLVNKSHSQRLAYLCSMT</sequence>
<evidence type="ECO:0000313" key="2">
    <source>
        <dbReference type="EMBL" id="KXJ91433.1"/>
    </source>
</evidence>
<reference evidence="3" key="1">
    <citation type="submission" date="2016-02" db="EMBL/GenBank/DDBJ databases">
        <title>Draft genome sequence of Microdochium bolleyi, a fungal endophyte of beachgrass.</title>
        <authorList>
            <consortium name="DOE Joint Genome Institute"/>
            <person name="David A.S."/>
            <person name="May G."/>
            <person name="Haridas S."/>
            <person name="Lim J."/>
            <person name="Wang M."/>
            <person name="Labutti K."/>
            <person name="Lipzen A."/>
            <person name="Barry K."/>
            <person name="Grigoriev I.V."/>
        </authorList>
    </citation>
    <scope>NUCLEOTIDE SEQUENCE [LARGE SCALE GENOMIC DNA]</scope>
    <source>
        <strain evidence="3">J235TASD1</strain>
    </source>
</reference>
<feature type="compositionally biased region" description="Low complexity" evidence="1">
    <location>
        <begin position="97"/>
        <end position="109"/>
    </location>
</feature>
<keyword evidence="3" id="KW-1185">Reference proteome</keyword>
<feature type="compositionally biased region" description="Polar residues" evidence="1">
    <location>
        <begin position="155"/>
        <end position="171"/>
    </location>
</feature>
<proteinExistence type="predicted"/>
<organism evidence="2 3">
    <name type="scientific">Microdochium bolleyi</name>
    <dbReference type="NCBI Taxonomy" id="196109"/>
    <lineage>
        <taxon>Eukaryota</taxon>
        <taxon>Fungi</taxon>
        <taxon>Dikarya</taxon>
        <taxon>Ascomycota</taxon>
        <taxon>Pezizomycotina</taxon>
        <taxon>Sordariomycetes</taxon>
        <taxon>Xylariomycetidae</taxon>
        <taxon>Xylariales</taxon>
        <taxon>Microdochiaceae</taxon>
        <taxon>Microdochium</taxon>
    </lineage>
</organism>
<evidence type="ECO:0000313" key="3">
    <source>
        <dbReference type="Proteomes" id="UP000070501"/>
    </source>
</evidence>
<gene>
    <name evidence="2" type="ORF">Micbo1qcDRAFT_204676</name>
</gene>
<feature type="region of interest" description="Disordered" evidence="1">
    <location>
        <begin position="221"/>
        <end position="266"/>
    </location>
</feature>
<dbReference type="EMBL" id="KQ964250">
    <property type="protein sequence ID" value="KXJ91433.1"/>
    <property type="molecule type" value="Genomic_DNA"/>
</dbReference>
<dbReference type="AlphaFoldDB" id="A0A136J2V3"/>
<feature type="region of interest" description="Disordered" evidence="1">
    <location>
        <begin position="97"/>
        <end position="128"/>
    </location>
</feature>
<dbReference type="Proteomes" id="UP000070501">
    <property type="component" value="Unassembled WGS sequence"/>
</dbReference>
<name>A0A136J2V3_9PEZI</name>
<feature type="region of interest" description="Disordered" evidence="1">
    <location>
        <begin position="155"/>
        <end position="185"/>
    </location>
</feature>
<accession>A0A136J2V3</accession>
<protein>
    <submittedName>
        <fullName evidence="2">Uncharacterized protein</fullName>
    </submittedName>
</protein>
<dbReference type="InParanoid" id="A0A136J2V3"/>